<evidence type="ECO:0000313" key="4">
    <source>
        <dbReference type="EMBL" id="PVX52355.1"/>
    </source>
</evidence>
<dbReference type="Gene3D" id="3.40.30.10">
    <property type="entry name" value="Glutaredoxin"/>
    <property type="match status" value="1"/>
</dbReference>
<comment type="similarity">
    <text evidence="1 3">Belongs to the ArsC family.</text>
</comment>
<evidence type="ECO:0000256" key="2">
    <source>
        <dbReference type="ARBA" id="ARBA00023002"/>
    </source>
</evidence>
<organism evidence="4 5">
    <name type="scientific">Balneicella halophila</name>
    <dbReference type="NCBI Taxonomy" id="1537566"/>
    <lineage>
        <taxon>Bacteria</taxon>
        <taxon>Pseudomonadati</taxon>
        <taxon>Bacteroidota</taxon>
        <taxon>Bacteroidia</taxon>
        <taxon>Bacteroidales</taxon>
        <taxon>Balneicellaceae</taxon>
        <taxon>Balneicella</taxon>
    </lineage>
</organism>
<dbReference type="OrthoDB" id="9808142at2"/>
<accession>A0A7L4URG0</accession>
<comment type="caution">
    <text evidence="4">The sequence shown here is derived from an EMBL/GenBank/DDBJ whole genome shotgun (WGS) entry which is preliminary data.</text>
</comment>
<dbReference type="PANTHER" id="PTHR30041:SF4">
    <property type="entry name" value="ARSENATE REDUCTASE"/>
    <property type="match status" value="1"/>
</dbReference>
<dbReference type="RefSeq" id="WP_116495893.1">
    <property type="nucleotide sequence ID" value="NZ_QENZ01000003.1"/>
</dbReference>
<dbReference type="AlphaFoldDB" id="A0A7L4URG0"/>
<reference evidence="4 5" key="1">
    <citation type="submission" date="2018-05" db="EMBL/GenBank/DDBJ databases">
        <title>Genomic Encyclopedia of Type Strains, Phase IV (KMG-IV): sequencing the most valuable type-strain genomes for metagenomic binning, comparative biology and taxonomic classification.</title>
        <authorList>
            <person name="Goeker M."/>
        </authorList>
    </citation>
    <scope>NUCLEOTIDE SEQUENCE [LARGE SCALE GENOMIC DNA]</scope>
    <source>
        <strain evidence="4 5">DSM 28579</strain>
    </source>
</reference>
<proteinExistence type="inferred from homology"/>
<dbReference type="CDD" id="cd03034">
    <property type="entry name" value="ArsC_ArsC"/>
    <property type="match status" value="1"/>
</dbReference>
<dbReference type="InterPro" id="IPR006659">
    <property type="entry name" value="Arsenate_reductase"/>
</dbReference>
<dbReference type="EMBL" id="QENZ01000003">
    <property type="protein sequence ID" value="PVX52355.1"/>
    <property type="molecule type" value="Genomic_DNA"/>
</dbReference>
<evidence type="ECO:0000256" key="3">
    <source>
        <dbReference type="PROSITE-ProRule" id="PRU01282"/>
    </source>
</evidence>
<keyword evidence="5" id="KW-1185">Reference proteome</keyword>
<dbReference type="GO" id="GO:0008794">
    <property type="term" value="F:arsenate reductase (glutaredoxin) activity"/>
    <property type="evidence" value="ECO:0007669"/>
    <property type="project" value="InterPro"/>
</dbReference>
<dbReference type="InterPro" id="IPR006660">
    <property type="entry name" value="Arsenate_reductase-like"/>
</dbReference>
<dbReference type="NCBIfam" id="TIGR00014">
    <property type="entry name" value="arsC"/>
    <property type="match status" value="1"/>
</dbReference>
<protein>
    <submittedName>
        <fullName evidence="4">Arsenate reductase</fullName>
    </submittedName>
</protein>
<evidence type="ECO:0000256" key="1">
    <source>
        <dbReference type="ARBA" id="ARBA00007198"/>
    </source>
</evidence>
<sequence length="114" mass="13189">MDYTIYFNPRCSKCRVALQELEENKNGIKIIEYLKNPPTVEELKALLKKLGIKAEDLIRKTEAIYKEEFKGKELSEDEWIDAMVQHPKLIQRPIIVKGDKAVIGRTTESINSIK</sequence>
<dbReference type="PROSITE" id="PS51353">
    <property type="entry name" value="ARSC"/>
    <property type="match status" value="1"/>
</dbReference>
<evidence type="ECO:0000313" key="5">
    <source>
        <dbReference type="Proteomes" id="UP000251835"/>
    </source>
</evidence>
<dbReference type="SUPFAM" id="SSF52833">
    <property type="entry name" value="Thioredoxin-like"/>
    <property type="match status" value="1"/>
</dbReference>
<dbReference type="InterPro" id="IPR036249">
    <property type="entry name" value="Thioredoxin-like_sf"/>
</dbReference>
<gene>
    <name evidence="4" type="ORF">C7377_0669</name>
</gene>
<name>A0A7L4URG0_BALHA</name>
<dbReference type="PANTHER" id="PTHR30041">
    <property type="entry name" value="ARSENATE REDUCTASE"/>
    <property type="match status" value="1"/>
</dbReference>
<dbReference type="Proteomes" id="UP000251835">
    <property type="component" value="Unassembled WGS sequence"/>
</dbReference>
<keyword evidence="2" id="KW-0560">Oxidoreductase</keyword>
<dbReference type="Pfam" id="PF03960">
    <property type="entry name" value="ArsC"/>
    <property type="match status" value="1"/>
</dbReference>